<accession>A0A4R6WL45</accession>
<dbReference type="RefSeq" id="WP_133583279.1">
    <property type="nucleotide sequence ID" value="NZ_SNYV01000011.1"/>
</dbReference>
<evidence type="ECO:0000313" key="1">
    <source>
        <dbReference type="EMBL" id="TDQ79488.1"/>
    </source>
</evidence>
<dbReference type="AlphaFoldDB" id="A0A4R6WL45"/>
<proteinExistence type="predicted"/>
<dbReference type="OrthoDB" id="1345370at2"/>
<organism evidence="1 2">
    <name type="scientific">Sphingobacterium yanglingense</name>
    <dbReference type="NCBI Taxonomy" id="1437280"/>
    <lineage>
        <taxon>Bacteria</taxon>
        <taxon>Pseudomonadati</taxon>
        <taxon>Bacteroidota</taxon>
        <taxon>Sphingobacteriia</taxon>
        <taxon>Sphingobacteriales</taxon>
        <taxon>Sphingobacteriaceae</taxon>
        <taxon>Sphingobacterium</taxon>
    </lineage>
</organism>
<dbReference type="EMBL" id="SNYV01000011">
    <property type="protein sequence ID" value="TDQ79488.1"/>
    <property type="molecule type" value="Genomic_DNA"/>
</dbReference>
<dbReference type="Proteomes" id="UP000295292">
    <property type="component" value="Unassembled WGS sequence"/>
</dbReference>
<name>A0A4R6WL45_9SPHI</name>
<reference evidence="1 2" key="1">
    <citation type="submission" date="2019-03" db="EMBL/GenBank/DDBJ databases">
        <title>Genomic Encyclopedia of Archaeal and Bacterial Type Strains, Phase II (KMG-II): from individual species to whole genera.</title>
        <authorList>
            <person name="Goeker M."/>
        </authorList>
    </citation>
    <scope>NUCLEOTIDE SEQUENCE [LARGE SCALE GENOMIC DNA]</scope>
    <source>
        <strain evidence="1 2">DSM 28353</strain>
    </source>
</reference>
<sequence>MDQDLLKRYLENTCSEEERIQVEHWLEPTEIDSSEISATEPQSIDLKERIWFNIEEEISCRESARRKIVQWTRYAVAASVLLFMTLSRANCLFFTTDLQSNTVHIERIEMSQDVDLGNQRSCFYKVSNLSDTPIQLTTKSNRVYTLNKQETYLAVHLEDPGVLGDPILVLSPEQVMMMPDAPLANKIATYLNSELPKPTTNYL</sequence>
<comment type="caution">
    <text evidence="1">The sequence shown here is derived from an EMBL/GenBank/DDBJ whole genome shotgun (WGS) entry which is preliminary data.</text>
</comment>
<protein>
    <submittedName>
        <fullName evidence="1">Uncharacterized protein</fullName>
    </submittedName>
</protein>
<gene>
    <name evidence="1" type="ORF">CLV99_0927</name>
</gene>
<evidence type="ECO:0000313" key="2">
    <source>
        <dbReference type="Proteomes" id="UP000295292"/>
    </source>
</evidence>
<keyword evidence="2" id="KW-1185">Reference proteome</keyword>